<dbReference type="EMBL" id="JAVDQD010000002">
    <property type="protein sequence ID" value="MDR6239183.1"/>
    <property type="molecule type" value="Genomic_DNA"/>
</dbReference>
<protein>
    <submittedName>
        <fullName evidence="1">Uncharacterized protein</fullName>
    </submittedName>
</protein>
<gene>
    <name evidence="1" type="ORF">HNQ88_002220</name>
</gene>
<dbReference type="AlphaFoldDB" id="A0AAE3XNG1"/>
<dbReference type="RefSeq" id="WP_309938752.1">
    <property type="nucleotide sequence ID" value="NZ_AP025305.1"/>
</dbReference>
<proteinExistence type="predicted"/>
<name>A0AAE3XNG1_9BACT</name>
<organism evidence="1 2">
    <name type="scientific">Aureibacter tunicatorum</name>
    <dbReference type="NCBI Taxonomy" id="866807"/>
    <lineage>
        <taxon>Bacteria</taxon>
        <taxon>Pseudomonadati</taxon>
        <taxon>Bacteroidota</taxon>
        <taxon>Cytophagia</taxon>
        <taxon>Cytophagales</taxon>
        <taxon>Persicobacteraceae</taxon>
        <taxon>Aureibacter</taxon>
    </lineage>
</organism>
<dbReference type="Proteomes" id="UP001185092">
    <property type="component" value="Unassembled WGS sequence"/>
</dbReference>
<reference evidence="1" key="1">
    <citation type="submission" date="2023-07" db="EMBL/GenBank/DDBJ databases">
        <title>Genomic Encyclopedia of Type Strains, Phase IV (KMG-IV): sequencing the most valuable type-strain genomes for metagenomic binning, comparative biology and taxonomic classification.</title>
        <authorList>
            <person name="Goeker M."/>
        </authorList>
    </citation>
    <scope>NUCLEOTIDE SEQUENCE</scope>
    <source>
        <strain evidence="1">DSM 26174</strain>
    </source>
</reference>
<comment type="caution">
    <text evidence="1">The sequence shown here is derived from an EMBL/GenBank/DDBJ whole genome shotgun (WGS) entry which is preliminary data.</text>
</comment>
<evidence type="ECO:0000313" key="2">
    <source>
        <dbReference type="Proteomes" id="UP001185092"/>
    </source>
</evidence>
<accession>A0AAE3XNG1</accession>
<evidence type="ECO:0000313" key="1">
    <source>
        <dbReference type="EMBL" id="MDR6239183.1"/>
    </source>
</evidence>
<keyword evidence="2" id="KW-1185">Reference proteome</keyword>
<sequence length="154" mass="17836">MIIFSMIGLMFSILLQQTPEAKLEKIRDDFYKLNSSEEIKSYLELGKGSSNPVVEAYMASATMKMGKYTMWPNKKIAYFNEGKDVMESLIKEHPDNVEIRYLRYLIQAKAPSFLGYDKDKTKDCDFVMKNLKSSKIPKAYQETMLNCIKTITKK</sequence>